<dbReference type="InterPro" id="IPR021109">
    <property type="entry name" value="Peptidase_aspartic_dom_sf"/>
</dbReference>
<dbReference type="RefSeq" id="XP_015940109.1">
    <property type="nucleotide sequence ID" value="XM_016084623.1"/>
</dbReference>
<reference evidence="1" key="1">
    <citation type="journal article" date="2016" name="Nat. Genet.">
        <title>The genome sequences of Arachis duranensis and Arachis ipaensis, the diploid ancestors of cultivated peanut.</title>
        <authorList>
            <person name="Bertioli D.J."/>
            <person name="Cannon S.B."/>
            <person name="Froenicke L."/>
            <person name="Huang G."/>
            <person name="Farmer A.D."/>
            <person name="Cannon E.K."/>
            <person name="Liu X."/>
            <person name="Gao D."/>
            <person name="Clevenger J."/>
            <person name="Dash S."/>
            <person name="Ren L."/>
            <person name="Moretzsohn M.C."/>
            <person name="Shirasawa K."/>
            <person name="Huang W."/>
            <person name="Vidigal B."/>
            <person name="Abernathy B."/>
            <person name="Chu Y."/>
            <person name="Niederhuth C.E."/>
            <person name="Umale P."/>
            <person name="Araujo A.C."/>
            <person name="Kozik A."/>
            <person name="Kim K.D."/>
            <person name="Burow M.D."/>
            <person name="Varshney R.K."/>
            <person name="Wang X."/>
            <person name="Zhang X."/>
            <person name="Barkley N."/>
            <person name="Guimaraes P.M."/>
            <person name="Isobe S."/>
            <person name="Guo B."/>
            <person name="Liao B."/>
            <person name="Stalker H.T."/>
            <person name="Schmitz R.J."/>
            <person name="Scheffler B.E."/>
            <person name="Leal-Bertioli S.C."/>
            <person name="Xun X."/>
            <person name="Jackson S.A."/>
            <person name="Michelmore R."/>
            <person name="Ozias-Akins P."/>
        </authorList>
    </citation>
    <scope>NUCLEOTIDE SEQUENCE [LARGE SCALE GENOMIC DNA]</scope>
    <source>
        <strain evidence="1">cv. V14167</strain>
    </source>
</reference>
<dbReference type="PANTHER" id="PTHR33067:SF15">
    <property type="entry name" value="RNA-DIRECTED DNA POLYMERASE"/>
    <property type="match status" value="1"/>
</dbReference>
<organism evidence="1 2">
    <name type="scientific">Arachis duranensis</name>
    <name type="common">Wild peanut</name>
    <dbReference type="NCBI Taxonomy" id="130453"/>
    <lineage>
        <taxon>Eukaryota</taxon>
        <taxon>Viridiplantae</taxon>
        <taxon>Streptophyta</taxon>
        <taxon>Embryophyta</taxon>
        <taxon>Tracheophyta</taxon>
        <taxon>Spermatophyta</taxon>
        <taxon>Magnoliopsida</taxon>
        <taxon>eudicotyledons</taxon>
        <taxon>Gunneridae</taxon>
        <taxon>Pentapetalae</taxon>
        <taxon>rosids</taxon>
        <taxon>fabids</taxon>
        <taxon>Fabales</taxon>
        <taxon>Fabaceae</taxon>
        <taxon>Papilionoideae</taxon>
        <taxon>50 kb inversion clade</taxon>
        <taxon>dalbergioids sensu lato</taxon>
        <taxon>Dalbergieae</taxon>
        <taxon>Pterocarpus clade</taxon>
        <taxon>Arachis</taxon>
    </lineage>
</organism>
<sequence>MTAGEAWSLINDVAEATQHVRVRSNPLKDVVEAPPSESSLTKVLGDMTTILTEMHKEQKAFYSIQAVQSPPSRACVSIMPLSIFARLNLAPLKRSAAKFALANKSVITVVGIAEDILVVIKDLVFPVDFYVFEMCPIDNRSSSSILLGRPFLKIGDKTIKFNLEEAMRHPPEEHSVLRCDVINEVVAEVQRKDHNKLCYPIVEETDDHEGEQEKVVENELQELDEKEPQLEAKIGLKHLPSHLKCAFLEHNKKFLVIIAREAPRGPKEA</sequence>
<dbReference type="KEGG" id="adu:107465647"/>
<proteinExistence type="predicted"/>
<dbReference type="GeneID" id="107465647"/>
<keyword evidence="1" id="KW-1185">Reference proteome</keyword>
<dbReference type="PANTHER" id="PTHR33067">
    <property type="entry name" value="RNA-DIRECTED DNA POLYMERASE-RELATED"/>
    <property type="match status" value="1"/>
</dbReference>
<name>A0A6P4C5K6_ARADU</name>
<dbReference type="CDD" id="cd00303">
    <property type="entry name" value="retropepsin_like"/>
    <property type="match status" value="1"/>
</dbReference>
<dbReference type="AlphaFoldDB" id="A0A6P4C5K6"/>
<protein>
    <submittedName>
        <fullName evidence="2">Uncharacterized protein LOC107465647</fullName>
    </submittedName>
</protein>
<reference evidence="2" key="2">
    <citation type="submission" date="2025-08" db="UniProtKB">
        <authorList>
            <consortium name="RefSeq"/>
        </authorList>
    </citation>
    <scope>IDENTIFICATION</scope>
    <source>
        <tissue evidence="2">Whole plant</tissue>
    </source>
</reference>
<dbReference type="Proteomes" id="UP000515211">
    <property type="component" value="Chromosome 9"/>
</dbReference>
<evidence type="ECO:0000313" key="2">
    <source>
        <dbReference type="RefSeq" id="XP_015940109.1"/>
    </source>
</evidence>
<evidence type="ECO:0000313" key="1">
    <source>
        <dbReference type="Proteomes" id="UP000515211"/>
    </source>
</evidence>
<gene>
    <name evidence="2" type="primary">LOC107465647</name>
</gene>
<accession>A0A6P4C5K6</accession>
<dbReference type="Gene3D" id="2.40.70.10">
    <property type="entry name" value="Acid Proteases"/>
    <property type="match status" value="1"/>
</dbReference>